<reference evidence="2" key="1">
    <citation type="submission" date="2022-01" db="EMBL/GenBank/DDBJ databases">
        <title>Whole genome-based taxonomy of the Shewanellaceae.</title>
        <authorList>
            <person name="Martin-Rodriguez A.J."/>
        </authorList>
    </citation>
    <scope>NUCLEOTIDE SEQUENCE</scope>
    <source>
        <strain evidence="2">DSM 23803</strain>
    </source>
</reference>
<keyword evidence="3" id="KW-1185">Reference proteome</keyword>
<evidence type="ECO:0000256" key="1">
    <source>
        <dbReference type="SAM" id="Phobius"/>
    </source>
</evidence>
<protein>
    <submittedName>
        <fullName evidence="2">Uncharacterized protein</fullName>
    </submittedName>
</protein>
<gene>
    <name evidence="2" type="ORF">L2749_15215</name>
</gene>
<evidence type="ECO:0000313" key="2">
    <source>
        <dbReference type="EMBL" id="MCL1106588.1"/>
    </source>
</evidence>
<feature type="transmembrane region" description="Helical" evidence="1">
    <location>
        <begin position="6"/>
        <end position="28"/>
    </location>
</feature>
<proteinExistence type="predicted"/>
<dbReference type="RefSeq" id="WP_188925912.1">
    <property type="nucleotide sequence ID" value="NZ_BMQI01000034.1"/>
</dbReference>
<evidence type="ECO:0000313" key="3">
    <source>
        <dbReference type="Proteomes" id="UP001139408"/>
    </source>
</evidence>
<dbReference type="EMBL" id="JAKILJ010000037">
    <property type="protein sequence ID" value="MCL1106588.1"/>
    <property type="molecule type" value="Genomic_DNA"/>
</dbReference>
<sequence length="75" mass="8686">MLNYQIISTMMIYASNSHFVAIILLLLIDYPDQIGRMPFRSQGKHPQVVIIENAILAQLDRLKDDTFLVDLIKRL</sequence>
<accession>A0A9X1ZGV9</accession>
<keyword evidence="1" id="KW-1133">Transmembrane helix</keyword>
<comment type="caution">
    <text evidence="2">The sequence shown here is derived from an EMBL/GenBank/DDBJ whole genome shotgun (WGS) entry which is preliminary data.</text>
</comment>
<keyword evidence="1" id="KW-0812">Transmembrane</keyword>
<dbReference type="Proteomes" id="UP001139408">
    <property type="component" value="Unassembled WGS sequence"/>
</dbReference>
<dbReference type="AlphaFoldDB" id="A0A9X1ZGV9"/>
<organism evidence="2 3">
    <name type="scientific">Shewanella algicola</name>
    <dbReference type="NCBI Taxonomy" id="640633"/>
    <lineage>
        <taxon>Bacteria</taxon>
        <taxon>Pseudomonadati</taxon>
        <taxon>Pseudomonadota</taxon>
        <taxon>Gammaproteobacteria</taxon>
        <taxon>Alteromonadales</taxon>
        <taxon>Shewanellaceae</taxon>
        <taxon>Shewanella</taxon>
    </lineage>
</organism>
<keyword evidence="1" id="KW-0472">Membrane</keyword>
<name>A0A9X1ZGV9_9GAMM</name>